<dbReference type="KEGG" id="ipc:IPA_03835"/>
<name>A0A977KB51_9CREN</name>
<dbReference type="EMBL" id="CP006868">
    <property type="protein sequence ID" value="UXD22356.1"/>
    <property type="molecule type" value="Genomic_DNA"/>
</dbReference>
<dbReference type="Proteomes" id="UP001063698">
    <property type="component" value="Chromosome"/>
</dbReference>
<proteinExistence type="predicted"/>
<reference evidence="1" key="1">
    <citation type="submission" date="2013-11" db="EMBL/GenBank/DDBJ databases">
        <title>Comparative genomics of Ignicoccus.</title>
        <authorList>
            <person name="Podar M."/>
        </authorList>
    </citation>
    <scope>NUCLEOTIDE SEQUENCE</scope>
    <source>
        <strain evidence="1">DSM 13166</strain>
    </source>
</reference>
<evidence type="ECO:0000313" key="1">
    <source>
        <dbReference type="EMBL" id="UXD22356.1"/>
    </source>
</evidence>
<gene>
    <name evidence="1" type="ORF">IPA_03835</name>
</gene>
<keyword evidence="2" id="KW-1185">Reference proteome</keyword>
<organism evidence="1 2">
    <name type="scientific">Ignicoccus pacificus DSM 13166</name>
    <dbReference type="NCBI Taxonomy" id="940294"/>
    <lineage>
        <taxon>Archaea</taxon>
        <taxon>Thermoproteota</taxon>
        <taxon>Thermoprotei</taxon>
        <taxon>Desulfurococcales</taxon>
        <taxon>Desulfurococcaceae</taxon>
        <taxon>Ignicoccus</taxon>
    </lineage>
</organism>
<sequence length="100" mass="11172">MKAGVTPGFLVTYLIESLKLYIIARYKDEGTSALTSVAFLSTCPEHLMIVHNPSSQSLTYFPSKGKASYRSSGKDHHDQTCKVTLTPNWTSFEEIRQLNS</sequence>
<accession>A0A977KB51</accession>
<dbReference type="AlphaFoldDB" id="A0A977KB51"/>
<protein>
    <submittedName>
        <fullName evidence="1">Uncharacterized protein</fullName>
    </submittedName>
</protein>
<evidence type="ECO:0000313" key="2">
    <source>
        <dbReference type="Proteomes" id="UP001063698"/>
    </source>
</evidence>